<feature type="compositionally biased region" description="Basic and acidic residues" evidence="1">
    <location>
        <begin position="14"/>
        <end position="24"/>
    </location>
</feature>
<dbReference type="Proteomes" id="UP001497516">
    <property type="component" value="Chromosome 3"/>
</dbReference>
<feature type="region of interest" description="Disordered" evidence="1">
    <location>
        <begin position="110"/>
        <end position="146"/>
    </location>
</feature>
<gene>
    <name evidence="2" type="ORF">LTRI10_LOCUS19745</name>
</gene>
<proteinExistence type="predicted"/>
<evidence type="ECO:0000313" key="3">
    <source>
        <dbReference type="Proteomes" id="UP001497516"/>
    </source>
</evidence>
<evidence type="ECO:0000256" key="1">
    <source>
        <dbReference type="SAM" id="MobiDB-lite"/>
    </source>
</evidence>
<organism evidence="2 3">
    <name type="scientific">Linum trigynum</name>
    <dbReference type="NCBI Taxonomy" id="586398"/>
    <lineage>
        <taxon>Eukaryota</taxon>
        <taxon>Viridiplantae</taxon>
        <taxon>Streptophyta</taxon>
        <taxon>Embryophyta</taxon>
        <taxon>Tracheophyta</taxon>
        <taxon>Spermatophyta</taxon>
        <taxon>Magnoliopsida</taxon>
        <taxon>eudicotyledons</taxon>
        <taxon>Gunneridae</taxon>
        <taxon>Pentapetalae</taxon>
        <taxon>rosids</taxon>
        <taxon>fabids</taxon>
        <taxon>Malpighiales</taxon>
        <taxon>Linaceae</taxon>
        <taxon>Linum</taxon>
    </lineage>
</organism>
<feature type="region of interest" description="Disordered" evidence="1">
    <location>
        <begin position="1"/>
        <end position="36"/>
    </location>
</feature>
<reference evidence="2 3" key="1">
    <citation type="submission" date="2024-04" db="EMBL/GenBank/DDBJ databases">
        <authorList>
            <person name="Fracassetti M."/>
        </authorList>
    </citation>
    <scope>NUCLEOTIDE SEQUENCE [LARGE SCALE GENOMIC DNA]</scope>
</reference>
<evidence type="ECO:0000313" key="2">
    <source>
        <dbReference type="EMBL" id="CAL1378144.1"/>
    </source>
</evidence>
<feature type="compositionally biased region" description="Low complexity" evidence="1">
    <location>
        <begin position="1"/>
        <end position="13"/>
    </location>
</feature>
<accession>A0AAV2DX79</accession>
<dbReference type="AlphaFoldDB" id="A0AAV2DX79"/>
<name>A0AAV2DX79_9ROSI</name>
<dbReference type="EMBL" id="OZ034816">
    <property type="protein sequence ID" value="CAL1378144.1"/>
    <property type="molecule type" value="Genomic_DNA"/>
</dbReference>
<protein>
    <submittedName>
        <fullName evidence="2">Uncharacterized protein</fullName>
    </submittedName>
</protein>
<keyword evidence="3" id="KW-1185">Reference proteome</keyword>
<feature type="region of interest" description="Disordered" evidence="1">
    <location>
        <begin position="58"/>
        <end position="87"/>
    </location>
</feature>
<sequence>MGKTVGRSGVVGRRPGEPAAHGRESANPPRPENCDVHPVAVAARRRRLLLEDESEDELSPLFASLGGTDREVERKPVGRGLENMASHDMNMESDMLDQLKSHNLAETMKLAKASSRRSGPDKAGGKNKKGHGLETRAKRQIGSHRRRRPLIVENGWTFL</sequence>